<feature type="transmembrane region" description="Helical" evidence="8">
    <location>
        <begin position="501"/>
        <end position="521"/>
    </location>
</feature>
<reference evidence="10 11" key="1">
    <citation type="journal article" date="2011" name="J. Bacteriol.">
        <title>Complete genome sequence of the industrial strain Ketogulonicigenium vulgare WSH-001.</title>
        <authorList>
            <person name="Liu L."/>
            <person name="Li Y."/>
            <person name="Zhang J."/>
            <person name="Zhou Z."/>
            <person name="Liu J."/>
            <person name="Li X."/>
            <person name="Zhou J."/>
            <person name="Du G."/>
            <person name="Wang L."/>
            <person name="Chen J."/>
        </authorList>
    </citation>
    <scope>NUCLEOTIDE SEQUENCE [LARGE SCALE GENOMIC DNA]</scope>
    <source>
        <strain evidence="10 11">WSH-001</strain>
    </source>
</reference>
<dbReference type="EMBL" id="CP002018">
    <property type="protein sequence ID" value="AEM41202.1"/>
    <property type="molecule type" value="Genomic_DNA"/>
</dbReference>
<feature type="domain" description="ABC transmembrane type-1" evidence="9">
    <location>
        <begin position="60"/>
        <end position="270"/>
    </location>
</feature>
<feature type="transmembrane region" description="Helical" evidence="8">
    <location>
        <begin position="361"/>
        <end position="381"/>
    </location>
</feature>
<feature type="transmembrane region" description="Helical" evidence="8">
    <location>
        <begin position="475"/>
        <end position="495"/>
    </location>
</feature>
<dbReference type="Proteomes" id="UP000000692">
    <property type="component" value="Chromosome"/>
</dbReference>
<evidence type="ECO:0000256" key="7">
    <source>
        <dbReference type="ARBA" id="ARBA00023136"/>
    </source>
</evidence>
<feature type="transmembrane region" description="Helical" evidence="8">
    <location>
        <begin position="252"/>
        <end position="269"/>
    </location>
</feature>
<dbReference type="Gene3D" id="1.10.3720.10">
    <property type="entry name" value="MetI-like"/>
    <property type="match status" value="2"/>
</dbReference>
<comment type="subcellular location">
    <subcellularLocation>
        <location evidence="1">Cell inner membrane</location>
        <topology evidence="1">Multi-pass membrane protein</topology>
    </subcellularLocation>
    <subcellularLocation>
        <location evidence="8">Cell membrane</location>
        <topology evidence="8">Multi-pass membrane protein</topology>
    </subcellularLocation>
</comment>
<feature type="transmembrane region" description="Helical" evidence="8">
    <location>
        <begin position="12"/>
        <end position="32"/>
    </location>
</feature>
<evidence type="ECO:0000313" key="10">
    <source>
        <dbReference type="EMBL" id="AEM41202.1"/>
    </source>
</evidence>
<keyword evidence="5 8" id="KW-0812">Transmembrane</keyword>
<evidence type="ECO:0000313" key="11">
    <source>
        <dbReference type="Proteomes" id="UP000000692"/>
    </source>
</evidence>
<feature type="transmembrane region" description="Helical" evidence="8">
    <location>
        <begin position="306"/>
        <end position="329"/>
    </location>
</feature>
<evidence type="ECO:0000256" key="5">
    <source>
        <dbReference type="ARBA" id="ARBA00022692"/>
    </source>
</evidence>
<feature type="transmembrane region" description="Helical" evidence="8">
    <location>
        <begin position="59"/>
        <end position="84"/>
    </location>
</feature>
<dbReference type="PANTHER" id="PTHR43357">
    <property type="entry name" value="INNER MEMBRANE ABC TRANSPORTER PERMEASE PROTEIN YDCV"/>
    <property type="match status" value="1"/>
</dbReference>
<keyword evidence="11" id="KW-1185">Reference proteome</keyword>
<dbReference type="Pfam" id="PF00528">
    <property type="entry name" value="BPD_transp_1"/>
    <property type="match status" value="2"/>
</dbReference>
<dbReference type="InterPro" id="IPR035906">
    <property type="entry name" value="MetI-like_sf"/>
</dbReference>
<dbReference type="eggNOG" id="COG1178">
    <property type="taxonomic scope" value="Bacteria"/>
</dbReference>
<proteinExistence type="inferred from homology"/>
<feature type="transmembrane region" description="Helical" evidence="8">
    <location>
        <begin position="96"/>
        <end position="123"/>
    </location>
</feature>
<evidence type="ECO:0000256" key="2">
    <source>
        <dbReference type="ARBA" id="ARBA00022448"/>
    </source>
</evidence>
<gene>
    <name evidence="10" type="ordered locus">KVU_1363</name>
</gene>
<organism evidence="10 11">
    <name type="scientific">Ketogulonicigenium vulgare (strain WSH-001)</name>
    <dbReference type="NCBI Taxonomy" id="759362"/>
    <lineage>
        <taxon>Bacteria</taxon>
        <taxon>Pseudomonadati</taxon>
        <taxon>Pseudomonadota</taxon>
        <taxon>Alphaproteobacteria</taxon>
        <taxon>Rhodobacterales</taxon>
        <taxon>Roseobacteraceae</taxon>
        <taxon>Ketogulonicigenium</taxon>
    </lineage>
</organism>
<dbReference type="InterPro" id="IPR000515">
    <property type="entry name" value="MetI-like"/>
</dbReference>
<feature type="transmembrane region" description="Helical" evidence="8">
    <location>
        <begin position="143"/>
        <end position="163"/>
    </location>
</feature>
<keyword evidence="7 8" id="KW-0472">Membrane</keyword>
<feature type="transmembrane region" description="Helical" evidence="8">
    <location>
        <begin position="528"/>
        <end position="555"/>
    </location>
</feature>
<protein>
    <submittedName>
        <fullName evidence="10">ABC-type Fe3+ transport system permease component</fullName>
    </submittedName>
</protein>
<keyword evidence="4" id="KW-0997">Cell inner membrane</keyword>
<comment type="similarity">
    <text evidence="8">Belongs to the binding-protein-dependent transport system permease family.</text>
</comment>
<evidence type="ECO:0000256" key="1">
    <source>
        <dbReference type="ARBA" id="ARBA00004429"/>
    </source>
</evidence>
<dbReference type="KEGG" id="kvl:KVU_1363"/>
<feature type="transmembrane region" description="Helical" evidence="8">
    <location>
        <begin position="202"/>
        <end position="224"/>
    </location>
</feature>
<feature type="transmembrane region" description="Helical" evidence="8">
    <location>
        <begin position="429"/>
        <end position="454"/>
    </location>
</feature>
<evidence type="ECO:0000256" key="3">
    <source>
        <dbReference type="ARBA" id="ARBA00022475"/>
    </source>
</evidence>
<dbReference type="HOGENOM" id="CLU_021838_2_1_5"/>
<dbReference type="AlphaFoldDB" id="F9Y8N3"/>
<keyword evidence="3" id="KW-1003">Cell membrane</keyword>
<dbReference type="RefSeq" id="WP_013384673.1">
    <property type="nucleotide sequence ID" value="NC_017384.1"/>
</dbReference>
<dbReference type="CDD" id="cd06261">
    <property type="entry name" value="TM_PBP2"/>
    <property type="match status" value="2"/>
</dbReference>
<dbReference type="GO" id="GO:0005886">
    <property type="term" value="C:plasma membrane"/>
    <property type="evidence" value="ECO:0007669"/>
    <property type="project" value="UniProtKB-SubCell"/>
</dbReference>
<feature type="transmembrane region" description="Helical" evidence="8">
    <location>
        <begin position="402"/>
        <end position="423"/>
    </location>
</feature>
<keyword evidence="2 8" id="KW-0813">Transport</keyword>
<dbReference type="PROSITE" id="PS50928">
    <property type="entry name" value="ABC_TM1"/>
    <property type="match status" value="2"/>
</dbReference>
<evidence type="ECO:0000259" key="9">
    <source>
        <dbReference type="PROSITE" id="PS50928"/>
    </source>
</evidence>
<dbReference type="GO" id="GO:0055085">
    <property type="term" value="P:transmembrane transport"/>
    <property type="evidence" value="ECO:0007669"/>
    <property type="project" value="InterPro"/>
</dbReference>
<feature type="domain" description="ABC transmembrane type-1" evidence="9">
    <location>
        <begin position="357"/>
        <end position="547"/>
    </location>
</feature>
<evidence type="ECO:0000256" key="8">
    <source>
        <dbReference type="RuleBase" id="RU363032"/>
    </source>
</evidence>
<dbReference type="SUPFAM" id="SSF161098">
    <property type="entry name" value="MetI-like"/>
    <property type="match status" value="2"/>
</dbReference>
<dbReference type="PANTHER" id="PTHR43357:SF4">
    <property type="entry name" value="INNER MEMBRANE ABC TRANSPORTER PERMEASE PROTEIN YDCV"/>
    <property type="match status" value="1"/>
</dbReference>
<sequence length="557" mass="59543">MNALQKPKISAYSVVAFFCAALVVVLIAYPLVRMLWNTVLGGNLQQGLSVVMQPWFGQVFLNTAIVVGISTAFAVAIGGSLAWINQRTDAGMGAVGGLMPIIPLLIPNVAMSIGWVFIAAPRVGFLNGWLATLPDWMSFQVNIYSWAGMIFIYTINGVPYVYLIAAAAFRNMDPALEEASRINGAGIWRTFWKVSLPSVKPALVSSALLLTITSIGIYSIPAVIGTTAKIDVLTTRIVYLLNREFPPRMPEAQMIGVIILILVGVLWWVQGRWAGKGQFATVGGRATGGGKLEMGRWKWPARTLTLIYLACTSILPLAALAVVALQPFWSPRINPAIFSLNNFNQALFVNGMAVSSIRNSLFYSSIGALIAMGIAVVIAIYTAERKNLFGKGLDTAIKSSAAIPNLILGVGFLIAFAGAPFYLSGTAMILILAFVVMYISPGSIAATSAITQIGRDLREAARINGASEGRMVRRVILPLAMPGFIGGWAIVFVHMMGDLSAAALLAGITNPVVGFAILSIWEAGTFGVLAAFSMMLCLINIFVIAAMFGLGRLIAKR</sequence>
<dbReference type="OrthoDB" id="27542at2"/>
<evidence type="ECO:0000256" key="4">
    <source>
        <dbReference type="ARBA" id="ARBA00022519"/>
    </source>
</evidence>
<accession>F9Y8N3</accession>
<keyword evidence="6 8" id="KW-1133">Transmembrane helix</keyword>
<name>F9Y8N3_KETVW</name>
<evidence type="ECO:0000256" key="6">
    <source>
        <dbReference type="ARBA" id="ARBA00022989"/>
    </source>
</evidence>